<dbReference type="Gene3D" id="3.10.10.10">
    <property type="entry name" value="HIV Type 1 Reverse Transcriptase, subunit A, domain 1"/>
    <property type="match status" value="1"/>
</dbReference>
<comment type="caution">
    <text evidence="2">The sequence shown here is derived from an EMBL/GenBank/DDBJ whole genome shotgun (WGS) entry which is preliminary data.</text>
</comment>
<feature type="region of interest" description="Disordered" evidence="1">
    <location>
        <begin position="824"/>
        <end position="844"/>
    </location>
</feature>
<name>A0A6L2K6J2_TANCI</name>
<dbReference type="SUPFAM" id="SSF56672">
    <property type="entry name" value="DNA/RNA polymerases"/>
    <property type="match status" value="1"/>
</dbReference>
<evidence type="ECO:0000256" key="1">
    <source>
        <dbReference type="SAM" id="MobiDB-lite"/>
    </source>
</evidence>
<evidence type="ECO:0000313" key="2">
    <source>
        <dbReference type="EMBL" id="GEU44629.1"/>
    </source>
</evidence>
<dbReference type="InterPro" id="IPR043502">
    <property type="entry name" value="DNA/RNA_pol_sf"/>
</dbReference>
<accession>A0A6L2K6J2</accession>
<proteinExistence type="predicted"/>
<dbReference type="EMBL" id="BKCJ010001871">
    <property type="protein sequence ID" value="GEU44629.1"/>
    <property type="molecule type" value="Genomic_DNA"/>
</dbReference>
<dbReference type="PANTHER" id="PTHR33223">
    <property type="entry name" value="CCHC-TYPE DOMAIN-CONTAINING PROTEIN"/>
    <property type="match status" value="1"/>
</dbReference>
<dbReference type="PANTHER" id="PTHR33223:SF10">
    <property type="entry name" value="AMINOTRANSFERASE-LIKE PLANT MOBILE DOMAIN-CONTAINING PROTEIN"/>
    <property type="match status" value="1"/>
</dbReference>
<protein>
    <recommendedName>
        <fullName evidence="3">Reverse transcriptase domain-containing protein</fullName>
    </recommendedName>
</protein>
<gene>
    <name evidence="2" type="ORF">Tci_016607</name>
</gene>
<evidence type="ECO:0008006" key="3">
    <source>
        <dbReference type="Google" id="ProtNLM"/>
    </source>
</evidence>
<feature type="region of interest" description="Disordered" evidence="1">
    <location>
        <begin position="180"/>
        <end position="219"/>
    </location>
</feature>
<dbReference type="AlphaFoldDB" id="A0A6L2K6J2"/>
<sequence length="896" mass="102493">MADDRTMAQMLQAPIEGYEDAIVVSPINANNFELKQTLINLVQSNQFTGRQDPHNHLCFFNKGDPQDALKDQGYFDSGCSSHMTGNISYLTDFKEHDGGYVGFGEELKVVRLLAKSQSELWLFDIDALSKSMNYAPVPIGTNFNDFVGKGASFDTGQSSMEIGPSQDYILMPLWKDSSLFDSSSQASDGPNKDKHGPSQTSESDNQEKPNAESSTKIVNTAGPVNIATPTIWEKGNCTWGGRVETMGTIPVCVCAQESWGEGMGCLAGKLGSTLNNDFYHQPFIFKETKGDMRDLVASLFSKQIRDYDMPDGIKVLTNLRAYDDTTDPNDHPMVFIGTIDAHKLPKPAWCRFFYITLCGVARFWFQKTQEKILGIQQREDESLKEYVAQFSKETLHMADRFDVMVSKAFISGLRPWPLVRDLIAKPSTSLEDLFTHTHNFIRANEANNGNRLRETRRETKQHMTYRDLPRRQKQKHISRLVGRHMESHRVQHDTFTPLIKSLAEILATSKERAMLQRPPKMFAPANKRDQTKYYEFLKDHGHDTNDCIDLQKEIEACIQKGWMEKNADIKKSRFPFPNITFSKDDPIPEHYTGEDPLIISADVGTTQIHRIYIDGCSSVEIMYEHYFEQLTLEKRNKATKSSTHRIRWSIISWPLGFITLSFTLYDYRDQVCMMVMIKFMIVRARSPYNIILGHPGLMQFGAVASTLHALMKFQMEKGISVVRGERFQLNICNHIFKKRDRPEEANSTEYIDHIVINNAYIDQMLVIAANLPKMLKKQLHERLCSNKDVFAWTLADMTGIPQELAEHKLNIHPRTFLVWQKTGHSSGTKRSNYGGSIQASRSTNPQSSYFRRRVSILVMVKRIDETWRMCIDFINLNKAFPKDSYPLLEIDQKLES</sequence>
<reference evidence="2" key="1">
    <citation type="journal article" date="2019" name="Sci. Rep.">
        <title>Draft genome of Tanacetum cinerariifolium, the natural source of mosquito coil.</title>
        <authorList>
            <person name="Yamashiro T."/>
            <person name="Shiraishi A."/>
            <person name="Satake H."/>
            <person name="Nakayama K."/>
        </authorList>
    </citation>
    <scope>NUCLEOTIDE SEQUENCE</scope>
</reference>
<organism evidence="2">
    <name type="scientific">Tanacetum cinerariifolium</name>
    <name type="common">Dalmatian daisy</name>
    <name type="synonym">Chrysanthemum cinerariifolium</name>
    <dbReference type="NCBI Taxonomy" id="118510"/>
    <lineage>
        <taxon>Eukaryota</taxon>
        <taxon>Viridiplantae</taxon>
        <taxon>Streptophyta</taxon>
        <taxon>Embryophyta</taxon>
        <taxon>Tracheophyta</taxon>
        <taxon>Spermatophyta</taxon>
        <taxon>Magnoliopsida</taxon>
        <taxon>eudicotyledons</taxon>
        <taxon>Gunneridae</taxon>
        <taxon>Pentapetalae</taxon>
        <taxon>asterids</taxon>
        <taxon>campanulids</taxon>
        <taxon>Asterales</taxon>
        <taxon>Asteraceae</taxon>
        <taxon>Asteroideae</taxon>
        <taxon>Anthemideae</taxon>
        <taxon>Anthemidinae</taxon>
        <taxon>Tanacetum</taxon>
    </lineage>
</organism>